<dbReference type="InterPro" id="IPR006683">
    <property type="entry name" value="Thioestr_dom"/>
</dbReference>
<dbReference type="EMBL" id="CP021061">
    <property type="protein sequence ID" value="ARP57407.1"/>
    <property type="molecule type" value="Genomic_DNA"/>
</dbReference>
<dbReference type="InterPro" id="IPR033120">
    <property type="entry name" value="HOTDOG_ACOT"/>
</dbReference>
<dbReference type="Proteomes" id="UP000194143">
    <property type="component" value="Chromosome"/>
</dbReference>
<gene>
    <name evidence="5" type="ORF">CAB88_10020</name>
</gene>
<reference evidence="5 6" key="1">
    <citation type="submission" date="2017-04" db="EMBL/GenBank/DDBJ databases">
        <title>Complete Genome Sequence of Bacillus thuringiensis type Strain ATCC 10792.</title>
        <authorList>
            <person name="Oh D.-H."/>
            <person name="Park B.-J."/>
            <person name="Shuai W."/>
            <person name="Chelliah R."/>
        </authorList>
    </citation>
    <scope>NUCLEOTIDE SEQUENCE [LARGE SCALE GENOMIC DNA]</scope>
    <source>
        <strain evidence="5 6">ATCC 10792</strain>
    </source>
</reference>
<keyword evidence="6" id="KW-1185">Reference proteome</keyword>
<dbReference type="PANTHER" id="PTHR11049:SF24">
    <property type="entry name" value="CYTOSOLIC ACYL COENZYME A THIOESTER HYDROLASE"/>
    <property type="match status" value="1"/>
</dbReference>
<accession>A0A1S7F4U4</accession>
<evidence type="ECO:0000256" key="2">
    <source>
        <dbReference type="ARBA" id="ARBA00022801"/>
    </source>
</evidence>
<dbReference type="InterPro" id="IPR029069">
    <property type="entry name" value="HotDog_dom_sf"/>
</dbReference>
<dbReference type="SUPFAM" id="SSF54637">
    <property type="entry name" value="Thioesterase/thiol ester dehydrase-isomerase"/>
    <property type="match status" value="1"/>
</dbReference>
<dbReference type="PROSITE" id="PS51770">
    <property type="entry name" value="HOTDOG_ACOT"/>
    <property type="match status" value="1"/>
</dbReference>
<evidence type="ECO:0000313" key="5">
    <source>
        <dbReference type="EMBL" id="ARP57407.1"/>
    </source>
</evidence>
<dbReference type="GO" id="GO:0005829">
    <property type="term" value="C:cytosol"/>
    <property type="evidence" value="ECO:0007669"/>
    <property type="project" value="TreeGrafter"/>
</dbReference>
<comment type="similarity">
    <text evidence="1">Belongs to the acyl coenzyme A hydrolase family.</text>
</comment>
<keyword evidence="2 3" id="KW-0378">Hydrolase</keyword>
<dbReference type="GO" id="GO:0052816">
    <property type="term" value="F:long-chain fatty acyl-CoA hydrolase activity"/>
    <property type="evidence" value="ECO:0007669"/>
    <property type="project" value="TreeGrafter"/>
</dbReference>
<feature type="domain" description="HotDog ACOT-type" evidence="4">
    <location>
        <begin position="13"/>
        <end position="125"/>
    </location>
</feature>
<dbReference type="FunFam" id="3.10.129.10:FF:000027">
    <property type="entry name" value="Uncharacterized acyl-CoA thioester hydrolase"/>
    <property type="match status" value="1"/>
</dbReference>
<evidence type="ECO:0000256" key="3">
    <source>
        <dbReference type="PROSITE-ProRule" id="PRU01106"/>
    </source>
</evidence>
<sequence length="171" mass="19273">MITMTEVKGKTANESRVFKTSRVFPTDLNDHNTLFGGKILAEMDMVASISASRHSRKECVTASMDWVDFLHPVRSSDCVSYESFVIWTGRTSMEVFVKVVAEDLISGEKRIAATSFVTFVALSKENNPVPVPRVIPETEEEKELHRIAVLRAEQRHIRKAESKKVATLLTF</sequence>
<protein>
    <submittedName>
        <fullName evidence="5">Acyl-CoA thioesterase</fullName>
    </submittedName>
</protein>
<name>A0A1S7F4U4_BACTU</name>
<proteinExistence type="inferred from homology"/>
<evidence type="ECO:0000313" key="6">
    <source>
        <dbReference type="Proteomes" id="UP000194143"/>
    </source>
</evidence>
<dbReference type="CDD" id="cd03442">
    <property type="entry name" value="BFIT_BACH"/>
    <property type="match status" value="1"/>
</dbReference>
<dbReference type="PANTHER" id="PTHR11049">
    <property type="entry name" value="ACYL COENZYME A THIOESTER HYDROLASE"/>
    <property type="match status" value="1"/>
</dbReference>
<evidence type="ECO:0000259" key="4">
    <source>
        <dbReference type="PROSITE" id="PS51770"/>
    </source>
</evidence>
<dbReference type="GO" id="GO:0009062">
    <property type="term" value="P:fatty acid catabolic process"/>
    <property type="evidence" value="ECO:0007669"/>
    <property type="project" value="TreeGrafter"/>
</dbReference>
<dbReference type="AlphaFoldDB" id="A0A1S7F4U4"/>
<dbReference type="Pfam" id="PF03061">
    <property type="entry name" value="4HBT"/>
    <property type="match status" value="1"/>
</dbReference>
<dbReference type="InterPro" id="IPR040170">
    <property type="entry name" value="Cytosol_ACT"/>
</dbReference>
<dbReference type="GO" id="GO:0006637">
    <property type="term" value="P:acyl-CoA metabolic process"/>
    <property type="evidence" value="ECO:0007669"/>
    <property type="project" value="TreeGrafter"/>
</dbReference>
<organism evidence="5 6">
    <name type="scientific">Bacillus thuringiensis</name>
    <dbReference type="NCBI Taxonomy" id="1428"/>
    <lineage>
        <taxon>Bacteria</taxon>
        <taxon>Bacillati</taxon>
        <taxon>Bacillota</taxon>
        <taxon>Bacilli</taxon>
        <taxon>Bacillales</taxon>
        <taxon>Bacillaceae</taxon>
        <taxon>Bacillus</taxon>
        <taxon>Bacillus cereus group</taxon>
    </lineage>
</organism>
<dbReference type="Gene3D" id="3.10.129.10">
    <property type="entry name" value="Hotdog Thioesterase"/>
    <property type="match status" value="1"/>
</dbReference>
<evidence type="ECO:0000256" key="1">
    <source>
        <dbReference type="ARBA" id="ARBA00010458"/>
    </source>
</evidence>